<accession>A0A8J5HVW1</accession>
<dbReference type="FunFam" id="1.10.10.60:FF:000002">
    <property type="entry name" value="Myb family transcription factor"/>
    <property type="match status" value="1"/>
</dbReference>
<comment type="caution">
    <text evidence="7">The sequence shown here is derived from an EMBL/GenBank/DDBJ whole genome shotgun (WGS) entry which is preliminary data.</text>
</comment>
<evidence type="ECO:0000259" key="6">
    <source>
        <dbReference type="PROSITE" id="PS51294"/>
    </source>
</evidence>
<evidence type="ECO:0000256" key="4">
    <source>
        <dbReference type="ARBA" id="ARBA00023242"/>
    </source>
</evidence>
<dbReference type="InterPro" id="IPR017930">
    <property type="entry name" value="Myb_dom"/>
</dbReference>
<dbReference type="InterPro" id="IPR009057">
    <property type="entry name" value="Homeodomain-like_sf"/>
</dbReference>
<dbReference type="Proteomes" id="UP000734854">
    <property type="component" value="Unassembled WGS sequence"/>
</dbReference>
<feature type="region of interest" description="Disordered" evidence="5">
    <location>
        <begin position="1"/>
        <end position="26"/>
    </location>
</feature>
<dbReference type="PANTHER" id="PTHR31499">
    <property type="entry name" value="MYB FAMILY TRANSCRIPTION FACTOR PHL11"/>
    <property type="match status" value="1"/>
</dbReference>
<dbReference type="EMBL" id="JACMSC010000002">
    <property type="protein sequence ID" value="KAG6531849.1"/>
    <property type="molecule type" value="Genomic_DNA"/>
</dbReference>
<dbReference type="InterPro" id="IPR001005">
    <property type="entry name" value="SANT/Myb"/>
</dbReference>
<dbReference type="AlphaFoldDB" id="A0A8J5HVW1"/>
<dbReference type="PANTHER" id="PTHR31499:SF43">
    <property type="entry name" value="MYB FAMILY TRANSCRIPTION FACTOR APL"/>
    <property type="match status" value="1"/>
</dbReference>
<evidence type="ECO:0000256" key="5">
    <source>
        <dbReference type="SAM" id="MobiDB-lite"/>
    </source>
</evidence>
<feature type="compositionally biased region" description="Polar residues" evidence="5">
    <location>
        <begin position="1"/>
        <end position="12"/>
    </location>
</feature>
<organism evidence="7 8">
    <name type="scientific">Zingiber officinale</name>
    <name type="common">Ginger</name>
    <name type="synonym">Amomum zingiber</name>
    <dbReference type="NCBI Taxonomy" id="94328"/>
    <lineage>
        <taxon>Eukaryota</taxon>
        <taxon>Viridiplantae</taxon>
        <taxon>Streptophyta</taxon>
        <taxon>Embryophyta</taxon>
        <taxon>Tracheophyta</taxon>
        <taxon>Spermatophyta</taxon>
        <taxon>Magnoliopsida</taxon>
        <taxon>Liliopsida</taxon>
        <taxon>Zingiberales</taxon>
        <taxon>Zingiberaceae</taxon>
        <taxon>Zingiber</taxon>
    </lineage>
</organism>
<reference evidence="7 8" key="1">
    <citation type="submission" date="2020-08" db="EMBL/GenBank/DDBJ databases">
        <title>Plant Genome Project.</title>
        <authorList>
            <person name="Zhang R.-G."/>
        </authorList>
    </citation>
    <scope>NUCLEOTIDE SEQUENCE [LARGE SCALE GENOMIC DNA]</scope>
    <source>
        <tissue evidence="7">Rhizome</tissue>
    </source>
</reference>
<dbReference type="Pfam" id="PF00249">
    <property type="entry name" value="Myb_DNA-binding"/>
    <property type="match status" value="1"/>
</dbReference>
<name>A0A8J5HVW1_ZINOF</name>
<keyword evidence="1" id="KW-0805">Transcription regulation</keyword>
<dbReference type="SUPFAM" id="SSF46689">
    <property type="entry name" value="Homeodomain-like"/>
    <property type="match status" value="1"/>
</dbReference>
<evidence type="ECO:0000256" key="2">
    <source>
        <dbReference type="ARBA" id="ARBA00023125"/>
    </source>
</evidence>
<keyword evidence="3" id="KW-0804">Transcription</keyword>
<dbReference type="InterPro" id="IPR046955">
    <property type="entry name" value="PHR1-like"/>
</dbReference>
<dbReference type="GO" id="GO:0003677">
    <property type="term" value="F:DNA binding"/>
    <property type="evidence" value="ECO:0007669"/>
    <property type="project" value="UniProtKB-KW"/>
</dbReference>
<keyword evidence="8" id="KW-1185">Reference proteome</keyword>
<evidence type="ECO:0000256" key="3">
    <source>
        <dbReference type="ARBA" id="ARBA00023163"/>
    </source>
</evidence>
<feature type="domain" description="HTH myb-type" evidence="6">
    <location>
        <begin position="35"/>
        <end position="92"/>
    </location>
</feature>
<evidence type="ECO:0000313" key="7">
    <source>
        <dbReference type="EMBL" id="KAG6531849.1"/>
    </source>
</evidence>
<dbReference type="GO" id="GO:0003700">
    <property type="term" value="F:DNA-binding transcription factor activity"/>
    <property type="evidence" value="ECO:0007669"/>
    <property type="project" value="InterPro"/>
</dbReference>
<keyword evidence="2" id="KW-0238">DNA-binding</keyword>
<evidence type="ECO:0000313" key="8">
    <source>
        <dbReference type="Proteomes" id="UP000734854"/>
    </source>
</evidence>
<gene>
    <name evidence="7" type="ORF">ZIOFF_005676</name>
</gene>
<dbReference type="PROSITE" id="PS51294">
    <property type="entry name" value="HTH_MYB"/>
    <property type="match status" value="1"/>
</dbReference>
<evidence type="ECO:0000256" key="1">
    <source>
        <dbReference type="ARBA" id="ARBA00023015"/>
    </source>
</evidence>
<dbReference type="NCBIfam" id="TIGR01557">
    <property type="entry name" value="myb_SHAQKYF"/>
    <property type="match status" value="1"/>
</dbReference>
<dbReference type="InterPro" id="IPR006447">
    <property type="entry name" value="Myb_dom_plants"/>
</dbReference>
<dbReference type="Gene3D" id="1.10.10.60">
    <property type="entry name" value="Homeodomain-like"/>
    <property type="match status" value="1"/>
</dbReference>
<proteinExistence type="predicted"/>
<protein>
    <recommendedName>
        <fullName evidence="6">HTH myb-type domain-containing protein</fullName>
    </recommendedName>
</protein>
<sequence>MFKATTTLSSSSSHERPPPLSVQGDSELVLTTDYKPRLRWTTELHDRFVDAVRQLGGPDKATPKTIMRVMGVKGLTLYHLKSHLQVLQLVQEILQMRIEAHEKYMQSMLQRACQTLAPASMMITTADQFDHHHLDQKFGYRSNNDVETVISVGRCHNGSLTHL</sequence>
<keyword evidence="4" id="KW-0539">Nucleus</keyword>